<organism evidence="3 4">
    <name type="scientific">Pleurotus ostreatus (strain PC15)</name>
    <name type="common">Oyster mushroom</name>
    <dbReference type="NCBI Taxonomy" id="1137138"/>
    <lineage>
        <taxon>Eukaryota</taxon>
        <taxon>Fungi</taxon>
        <taxon>Dikarya</taxon>
        <taxon>Basidiomycota</taxon>
        <taxon>Agaricomycotina</taxon>
        <taxon>Agaricomycetes</taxon>
        <taxon>Agaricomycetidae</taxon>
        <taxon>Agaricales</taxon>
        <taxon>Pleurotineae</taxon>
        <taxon>Pleurotaceae</taxon>
        <taxon>Pleurotus</taxon>
    </lineage>
</organism>
<protein>
    <recommendedName>
        <fullName evidence="2">Rhodanese domain-containing protein</fullName>
    </recommendedName>
</protein>
<dbReference type="PROSITE" id="PS50206">
    <property type="entry name" value="RHODANESE_3"/>
    <property type="match status" value="1"/>
</dbReference>
<dbReference type="VEuPathDB" id="FungiDB:PLEOSDRAFT_1114088"/>
<dbReference type="HOGENOM" id="CLU_069439_0_0_1"/>
<name>A0A067NHT3_PLEO1</name>
<dbReference type="Pfam" id="PF00581">
    <property type="entry name" value="Rhodanese"/>
    <property type="match status" value="1"/>
</dbReference>
<accession>A0A067NHT3</accession>
<dbReference type="InterPro" id="IPR036873">
    <property type="entry name" value="Rhodanese-like_dom_sf"/>
</dbReference>
<dbReference type="InterPro" id="IPR001763">
    <property type="entry name" value="Rhodanese-like_dom"/>
</dbReference>
<feature type="region of interest" description="Disordered" evidence="1">
    <location>
        <begin position="1"/>
        <end position="29"/>
    </location>
</feature>
<dbReference type="Proteomes" id="UP000027073">
    <property type="component" value="Unassembled WGS sequence"/>
</dbReference>
<evidence type="ECO:0000313" key="3">
    <source>
        <dbReference type="EMBL" id="KDQ23682.1"/>
    </source>
</evidence>
<proteinExistence type="predicted"/>
<feature type="compositionally biased region" description="Low complexity" evidence="1">
    <location>
        <begin position="1"/>
        <end position="11"/>
    </location>
</feature>
<evidence type="ECO:0000313" key="4">
    <source>
        <dbReference type="Proteomes" id="UP000027073"/>
    </source>
</evidence>
<evidence type="ECO:0000256" key="1">
    <source>
        <dbReference type="SAM" id="MobiDB-lite"/>
    </source>
</evidence>
<dbReference type="InParanoid" id="A0A067NHT3"/>
<evidence type="ECO:0000259" key="2">
    <source>
        <dbReference type="PROSITE" id="PS50206"/>
    </source>
</evidence>
<sequence length="322" mass="35574">MLASPSSSSSPVGTEPRQDGYVVEPPPPQRTLEDVRTQVAEEVAHRAITNAEQIDGVRIGVQFTFTMREDEQFLRIVEACIARRLLGMDYLFAIATTGKPVVGSSNSLIICSSSEDYVQRAVLLASSKFLGRVEVVFNHGKIWVAAVRDIGSSFDGLALWDVVKKSSRRTINPLLPPPGSRSIDQVLQDARAQLERITPSEAYEELRRWEIHAPTFLVDIRPAAQREAEGGIHGSLIIERNVLEWRLDPRSDARLSIADRYDLRVIVFCQEGYTSSLAAYALHELGLLNATDIIGGYKAWKEAGLPVDVPDAQLLLGEPEEG</sequence>
<reference evidence="4" key="1">
    <citation type="journal article" date="2014" name="Proc. Natl. Acad. Sci. U.S.A.">
        <title>Extensive sampling of basidiomycete genomes demonstrates inadequacy of the white-rot/brown-rot paradigm for wood decay fungi.</title>
        <authorList>
            <person name="Riley R."/>
            <person name="Salamov A.A."/>
            <person name="Brown D.W."/>
            <person name="Nagy L.G."/>
            <person name="Floudas D."/>
            <person name="Held B.W."/>
            <person name="Levasseur A."/>
            <person name="Lombard V."/>
            <person name="Morin E."/>
            <person name="Otillar R."/>
            <person name="Lindquist E.A."/>
            <person name="Sun H."/>
            <person name="LaButti K.M."/>
            <person name="Schmutz J."/>
            <person name="Jabbour D."/>
            <person name="Luo H."/>
            <person name="Baker S.E."/>
            <person name="Pisabarro A.G."/>
            <person name="Walton J.D."/>
            <person name="Blanchette R.A."/>
            <person name="Henrissat B."/>
            <person name="Martin F."/>
            <person name="Cullen D."/>
            <person name="Hibbett D.S."/>
            <person name="Grigoriev I.V."/>
        </authorList>
    </citation>
    <scope>NUCLEOTIDE SEQUENCE [LARGE SCALE GENOMIC DNA]</scope>
    <source>
        <strain evidence="4">PC15</strain>
    </source>
</reference>
<dbReference type="SUPFAM" id="SSF52821">
    <property type="entry name" value="Rhodanese/Cell cycle control phosphatase"/>
    <property type="match status" value="1"/>
</dbReference>
<feature type="domain" description="Rhodanese" evidence="2">
    <location>
        <begin position="211"/>
        <end position="309"/>
    </location>
</feature>
<dbReference type="EMBL" id="KL198012">
    <property type="protein sequence ID" value="KDQ23682.1"/>
    <property type="molecule type" value="Genomic_DNA"/>
</dbReference>
<dbReference type="SMART" id="SM00450">
    <property type="entry name" value="RHOD"/>
    <property type="match status" value="1"/>
</dbReference>
<gene>
    <name evidence="3" type="ORF">PLEOSDRAFT_1114088</name>
</gene>
<dbReference type="STRING" id="1137138.A0A067NHT3"/>
<dbReference type="AlphaFoldDB" id="A0A067NHT3"/>
<dbReference type="OrthoDB" id="566238at2759"/>
<dbReference type="Gene3D" id="3.40.250.10">
    <property type="entry name" value="Rhodanese-like domain"/>
    <property type="match status" value="1"/>
</dbReference>